<name>A0A974GYC3_SEDHY</name>
<dbReference type="SUPFAM" id="SSF53850">
    <property type="entry name" value="Periplasmic binding protein-like II"/>
    <property type="match status" value="1"/>
</dbReference>
<keyword evidence="3" id="KW-1185">Reference proteome</keyword>
<reference evidence="2" key="1">
    <citation type="submission" date="2020-07" db="EMBL/GenBank/DDBJ databases">
        <title>Genomic analysis of a strain of Sedimentibacter Hydroxybenzoicus DSM7310.</title>
        <authorList>
            <person name="Ma S."/>
        </authorList>
    </citation>
    <scope>NUCLEOTIDE SEQUENCE</scope>
    <source>
        <strain evidence="2">DSM 7310</strain>
    </source>
</reference>
<feature type="domain" description="ABC-type glycine betaine transport system substrate-binding" evidence="1">
    <location>
        <begin position="33"/>
        <end position="301"/>
    </location>
</feature>
<dbReference type="PROSITE" id="PS51257">
    <property type="entry name" value="PROKAR_LIPOPROTEIN"/>
    <property type="match status" value="1"/>
</dbReference>
<dbReference type="RefSeq" id="WP_179239850.1">
    <property type="nucleotide sequence ID" value="NZ_JACBNQ010000046.1"/>
</dbReference>
<dbReference type="InterPro" id="IPR007210">
    <property type="entry name" value="ABC_Gly_betaine_transp_sub-bd"/>
</dbReference>
<dbReference type="AlphaFoldDB" id="A0A974GYC3"/>
<evidence type="ECO:0000313" key="3">
    <source>
        <dbReference type="Proteomes" id="UP000611629"/>
    </source>
</evidence>
<dbReference type="CDD" id="cd13611">
    <property type="entry name" value="PBP2_YehZ"/>
    <property type="match status" value="1"/>
</dbReference>
<dbReference type="Pfam" id="PF04069">
    <property type="entry name" value="OpuAC"/>
    <property type="match status" value="1"/>
</dbReference>
<accession>A0A974GYC3</accession>
<dbReference type="Gene3D" id="3.40.190.10">
    <property type="entry name" value="Periplasmic binding protein-like II"/>
    <property type="match status" value="1"/>
</dbReference>
<comment type="caution">
    <text evidence="2">The sequence shown here is derived from an EMBL/GenBank/DDBJ whole genome shotgun (WGS) entry which is preliminary data.</text>
</comment>
<dbReference type="GO" id="GO:0043190">
    <property type="term" value="C:ATP-binding cassette (ABC) transporter complex"/>
    <property type="evidence" value="ECO:0007669"/>
    <property type="project" value="InterPro"/>
</dbReference>
<dbReference type="EMBL" id="JACBNQ010000046">
    <property type="protein sequence ID" value="NYB76131.1"/>
    <property type="molecule type" value="Genomic_DNA"/>
</dbReference>
<evidence type="ECO:0000259" key="1">
    <source>
        <dbReference type="Pfam" id="PF04069"/>
    </source>
</evidence>
<proteinExistence type="predicted"/>
<sequence>MIKKSKFIKTIALVLVLVLSIGVLSACGSNSGDTIKVGSKEFTEQLLLGKITVLALKDAGFKVDDKTGVAGSDKVRLALENGDFDLYWEYTGTAWLSQLQNDEPITDSQEAYEKVRDTDEENGFIWLQYATLNNTYTLMMRKEHAEELGIKTISDLSKYISENPGELTTAIDHEFSVRPDGYPGVQAHYGFNQSDDEIKIMDLGIMYKTLRENQVDVAMGFATDGRIAAFDLVNLEDDKYFFPVYNAAPVVRKDALEQHPEIKDILEKISPLLDSETMTKLNYEVDINEREPDEVAEEWLKSTGLID</sequence>
<gene>
    <name evidence="2" type="ORF">HZF24_18445</name>
</gene>
<organism evidence="2 3">
    <name type="scientific">Sedimentibacter hydroxybenzoicus DSM 7310</name>
    <dbReference type="NCBI Taxonomy" id="1123245"/>
    <lineage>
        <taxon>Bacteria</taxon>
        <taxon>Bacillati</taxon>
        <taxon>Bacillota</taxon>
        <taxon>Tissierellia</taxon>
        <taxon>Sedimentibacter</taxon>
    </lineage>
</organism>
<dbReference type="GO" id="GO:0022857">
    <property type="term" value="F:transmembrane transporter activity"/>
    <property type="evidence" value="ECO:0007669"/>
    <property type="project" value="InterPro"/>
</dbReference>
<dbReference type="Gene3D" id="3.40.190.120">
    <property type="entry name" value="Osmoprotection protein (prox), domain 2"/>
    <property type="match status" value="1"/>
</dbReference>
<protein>
    <submittedName>
        <fullName evidence="2">Glycine betaine ABC transporter substrate-binding protein</fullName>
    </submittedName>
</protein>
<dbReference type="Proteomes" id="UP000611629">
    <property type="component" value="Unassembled WGS sequence"/>
</dbReference>
<evidence type="ECO:0000313" key="2">
    <source>
        <dbReference type="EMBL" id="NYB76131.1"/>
    </source>
</evidence>